<dbReference type="Pfam" id="PF00067">
    <property type="entry name" value="p450"/>
    <property type="match status" value="1"/>
</dbReference>
<evidence type="ECO:0000313" key="9">
    <source>
        <dbReference type="EMBL" id="KAK7458881.1"/>
    </source>
</evidence>
<gene>
    <name evidence="9" type="ORF">VKT23_009891</name>
</gene>
<keyword evidence="6 7" id="KW-0408">Iron</keyword>
<proteinExistence type="inferred from homology"/>
<reference evidence="9 10" key="1">
    <citation type="submission" date="2024-01" db="EMBL/GenBank/DDBJ databases">
        <title>A draft genome for the cacao thread blight pathogen Marasmiellus scandens.</title>
        <authorList>
            <person name="Baruah I.K."/>
            <person name="Leung J."/>
            <person name="Bukari Y."/>
            <person name="Amoako-Attah I."/>
            <person name="Meinhardt L.W."/>
            <person name="Bailey B.A."/>
            <person name="Cohen S.P."/>
        </authorList>
    </citation>
    <scope>NUCLEOTIDE SEQUENCE [LARGE SCALE GENOMIC DNA]</scope>
    <source>
        <strain evidence="9 10">GH-19</strain>
    </source>
</reference>
<evidence type="ECO:0008006" key="11">
    <source>
        <dbReference type="Google" id="ProtNLM"/>
    </source>
</evidence>
<evidence type="ECO:0000256" key="2">
    <source>
        <dbReference type="ARBA" id="ARBA00005179"/>
    </source>
</evidence>
<dbReference type="Gene3D" id="1.10.630.10">
    <property type="entry name" value="Cytochrome P450"/>
    <property type="match status" value="1"/>
</dbReference>
<dbReference type="EMBL" id="JBANRG010000017">
    <property type="protein sequence ID" value="KAK7458881.1"/>
    <property type="molecule type" value="Genomic_DNA"/>
</dbReference>
<dbReference type="InterPro" id="IPR001128">
    <property type="entry name" value="Cyt_P450"/>
</dbReference>
<dbReference type="InterPro" id="IPR036396">
    <property type="entry name" value="Cyt_P450_sf"/>
</dbReference>
<dbReference type="Proteomes" id="UP001498398">
    <property type="component" value="Unassembled WGS sequence"/>
</dbReference>
<keyword evidence="8" id="KW-1133">Transmembrane helix</keyword>
<evidence type="ECO:0000256" key="7">
    <source>
        <dbReference type="RuleBase" id="RU000461"/>
    </source>
</evidence>
<dbReference type="PROSITE" id="PS00086">
    <property type="entry name" value="CYTOCHROME_P450"/>
    <property type="match status" value="1"/>
</dbReference>
<dbReference type="InterPro" id="IPR017972">
    <property type="entry name" value="Cyt_P450_CS"/>
</dbReference>
<dbReference type="PRINTS" id="PR00385">
    <property type="entry name" value="P450"/>
</dbReference>
<comment type="similarity">
    <text evidence="3 7">Belongs to the cytochrome P450 family.</text>
</comment>
<sequence length="543" mass="61403">MSFNLVDVFVALVSSITLAFIGFLVSRFLQHPLNKFPGPPIARWTTLYRAYYDLVKKGAWLKHLEELHKVYGPIVRVAPNELHFSDPRVYGEIYSPGSRFYKDPVLYGALGGSVTSVFTTPDPREAAISRNILAPFFSRRNMSQREVVIRDNVKKLISRLTSFGPETQLPANLDNAIPSTALDVLTSLIFSRSFDMLSVHEFDHPFVRREKPGTLNLWLAKYLPDPNTPFTGAFTRLMSTFNPFRKIILAQTKLIRTELDLALEGFDLVELRSQCHLDHGELTPVDTSEEVDSSTDTLYSFIFRRIREQVLNRENSKSTLDGLSKLLKPRQLISEAINLRFAGTDTIASACLVALRYILTRKEVLGRLVEELDAAWTRDSEMTCEALEKLPYLTAVIKESLRLSHGVVSPKGRIVGPCDAVLAGQTIPAGTIVGISSTFVHLNPELFPEPKTFNPQRWLDTEPNTGVNSEKYLVSFSRGPRSCLGIHLAWCELYILLGYLFRHLELVLSEKHDPNSPLDFDDFFLPVYKDGPLRVFAKERILK</sequence>
<name>A0ABR1JGY7_9AGAR</name>
<keyword evidence="7" id="KW-0349">Heme</keyword>
<evidence type="ECO:0000256" key="5">
    <source>
        <dbReference type="ARBA" id="ARBA00023002"/>
    </source>
</evidence>
<evidence type="ECO:0000256" key="6">
    <source>
        <dbReference type="ARBA" id="ARBA00023004"/>
    </source>
</evidence>
<comment type="caution">
    <text evidence="9">The sequence shown here is derived from an EMBL/GenBank/DDBJ whole genome shotgun (WGS) entry which is preliminary data.</text>
</comment>
<protein>
    <recommendedName>
        <fullName evidence="11">Cytochrome P450</fullName>
    </recommendedName>
</protein>
<comment type="pathway">
    <text evidence="2">Secondary metabolite biosynthesis.</text>
</comment>
<evidence type="ECO:0000256" key="8">
    <source>
        <dbReference type="SAM" id="Phobius"/>
    </source>
</evidence>
<keyword evidence="7" id="KW-0503">Monooxygenase</keyword>
<feature type="transmembrane region" description="Helical" evidence="8">
    <location>
        <begin position="6"/>
        <end position="25"/>
    </location>
</feature>
<accession>A0ABR1JGY7</accession>
<dbReference type="CDD" id="cd11062">
    <property type="entry name" value="CYP58-like"/>
    <property type="match status" value="1"/>
</dbReference>
<dbReference type="PANTHER" id="PTHR24305">
    <property type="entry name" value="CYTOCHROME P450"/>
    <property type="match status" value="1"/>
</dbReference>
<organism evidence="9 10">
    <name type="scientific">Marasmiellus scandens</name>
    <dbReference type="NCBI Taxonomy" id="2682957"/>
    <lineage>
        <taxon>Eukaryota</taxon>
        <taxon>Fungi</taxon>
        <taxon>Dikarya</taxon>
        <taxon>Basidiomycota</taxon>
        <taxon>Agaricomycotina</taxon>
        <taxon>Agaricomycetes</taxon>
        <taxon>Agaricomycetidae</taxon>
        <taxon>Agaricales</taxon>
        <taxon>Marasmiineae</taxon>
        <taxon>Omphalotaceae</taxon>
        <taxon>Marasmiellus</taxon>
    </lineage>
</organism>
<dbReference type="PANTHER" id="PTHR24305:SF157">
    <property type="entry name" value="N-ACETYLTRYPTOPHAN 6-HYDROXYLASE IVOC-RELATED"/>
    <property type="match status" value="1"/>
</dbReference>
<evidence type="ECO:0000256" key="1">
    <source>
        <dbReference type="ARBA" id="ARBA00001971"/>
    </source>
</evidence>
<comment type="cofactor">
    <cofactor evidence="1">
        <name>heme</name>
        <dbReference type="ChEBI" id="CHEBI:30413"/>
    </cofactor>
</comment>
<evidence type="ECO:0000313" key="10">
    <source>
        <dbReference type="Proteomes" id="UP001498398"/>
    </source>
</evidence>
<keyword evidence="4 7" id="KW-0479">Metal-binding</keyword>
<evidence type="ECO:0000256" key="4">
    <source>
        <dbReference type="ARBA" id="ARBA00022723"/>
    </source>
</evidence>
<dbReference type="InterPro" id="IPR050121">
    <property type="entry name" value="Cytochrome_P450_monoxygenase"/>
</dbReference>
<keyword evidence="8" id="KW-0472">Membrane</keyword>
<evidence type="ECO:0000256" key="3">
    <source>
        <dbReference type="ARBA" id="ARBA00010617"/>
    </source>
</evidence>
<keyword evidence="5 7" id="KW-0560">Oxidoreductase</keyword>
<keyword evidence="8" id="KW-0812">Transmembrane</keyword>
<dbReference type="InterPro" id="IPR002401">
    <property type="entry name" value="Cyt_P450_E_grp-I"/>
</dbReference>
<dbReference type="PRINTS" id="PR00463">
    <property type="entry name" value="EP450I"/>
</dbReference>
<keyword evidence="10" id="KW-1185">Reference proteome</keyword>
<dbReference type="SUPFAM" id="SSF48264">
    <property type="entry name" value="Cytochrome P450"/>
    <property type="match status" value="1"/>
</dbReference>